<organism evidence="5 6">
    <name type="scientific">Aliibacillus thermotolerans</name>
    <dbReference type="NCBI Taxonomy" id="1834418"/>
    <lineage>
        <taxon>Bacteria</taxon>
        <taxon>Bacillati</taxon>
        <taxon>Bacillota</taxon>
        <taxon>Bacilli</taxon>
        <taxon>Bacillales</taxon>
        <taxon>Bacillaceae</taxon>
        <taxon>Aliibacillus</taxon>
    </lineage>
</organism>
<protein>
    <recommendedName>
        <fullName evidence="4">HTH-type transcriptional regulator</fullName>
    </recommendedName>
</protein>
<dbReference type="PANTHER" id="PTHR38465">
    <property type="entry name" value="HTH-TYPE TRANSCRIPTIONAL REGULATOR MJ1563-RELATED"/>
    <property type="match status" value="1"/>
</dbReference>
<dbReference type="RefSeq" id="WP_270898293.1">
    <property type="nucleotide sequence ID" value="NZ_JBHSPF010000022.1"/>
</dbReference>
<dbReference type="SUPFAM" id="SSF46785">
    <property type="entry name" value="Winged helix' DNA-binding domain"/>
    <property type="match status" value="1"/>
</dbReference>
<dbReference type="PIRSF" id="PIRSF006707">
    <property type="entry name" value="MJ1563"/>
    <property type="match status" value="1"/>
</dbReference>
<sequence>MDVSNEREKLQQIRHRFISVLAQNIGLYGISETNGRLYGTILFSNKPMTLDDMSKALGMSKTSMSTGVRVLSEADMVTRVWEKGNRKDLYETEDDWYKSFISVFINRWREGTDKNKHAATRAKEALEMLLDETNDEDLIEEIKQDIDKLEGALHYYEWLDEVIHLFESGDIFKLIPKK</sequence>
<dbReference type="PANTHER" id="PTHR38465:SF1">
    <property type="entry name" value="HTH-TYPE TRANSCRIPTIONAL REGULATOR MJ1563-RELATED"/>
    <property type="match status" value="1"/>
</dbReference>
<name>A0ABW0U6Q2_9BACI</name>
<dbReference type="InterPro" id="IPR052362">
    <property type="entry name" value="HTH-GbsR_regulator"/>
</dbReference>
<evidence type="ECO:0000313" key="5">
    <source>
        <dbReference type="EMBL" id="MFC5628415.1"/>
    </source>
</evidence>
<evidence type="ECO:0000256" key="1">
    <source>
        <dbReference type="ARBA" id="ARBA00023015"/>
    </source>
</evidence>
<proteinExistence type="inferred from homology"/>
<dbReference type="InterPro" id="IPR036390">
    <property type="entry name" value="WH_DNA-bd_sf"/>
</dbReference>
<dbReference type="EMBL" id="JBHSPF010000022">
    <property type="protein sequence ID" value="MFC5628415.1"/>
    <property type="molecule type" value="Genomic_DNA"/>
</dbReference>
<comment type="similarity">
    <text evidence="4">Belongs to the GbsR family.</text>
</comment>
<comment type="caution">
    <text evidence="5">The sequence shown here is derived from an EMBL/GenBank/DDBJ whole genome shotgun (WGS) entry which is preliminary data.</text>
</comment>
<evidence type="ECO:0000313" key="6">
    <source>
        <dbReference type="Proteomes" id="UP001596143"/>
    </source>
</evidence>
<keyword evidence="3 4" id="KW-0804">Transcription</keyword>
<evidence type="ECO:0000256" key="4">
    <source>
        <dbReference type="PIRNR" id="PIRNR006707"/>
    </source>
</evidence>
<evidence type="ECO:0000256" key="2">
    <source>
        <dbReference type="ARBA" id="ARBA00023125"/>
    </source>
</evidence>
<accession>A0ABW0U6Q2</accession>
<evidence type="ECO:0000256" key="3">
    <source>
        <dbReference type="ARBA" id="ARBA00023163"/>
    </source>
</evidence>
<keyword evidence="6" id="KW-1185">Reference proteome</keyword>
<keyword evidence="2 4" id="KW-0238">DNA-binding</keyword>
<dbReference type="InterPro" id="IPR036388">
    <property type="entry name" value="WH-like_DNA-bd_sf"/>
</dbReference>
<gene>
    <name evidence="5" type="ORF">ACFPTR_05825</name>
</gene>
<reference evidence="6" key="1">
    <citation type="journal article" date="2019" name="Int. J. Syst. Evol. Microbiol.">
        <title>The Global Catalogue of Microorganisms (GCM) 10K type strain sequencing project: providing services to taxonomists for standard genome sequencing and annotation.</title>
        <authorList>
            <consortium name="The Broad Institute Genomics Platform"/>
            <consortium name="The Broad Institute Genome Sequencing Center for Infectious Disease"/>
            <person name="Wu L."/>
            <person name="Ma J."/>
        </authorList>
    </citation>
    <scope>NUCLEOTIDE SEQUENCE [LARGE SCALE GENOMIC DNA]</scope>
    <source>
        <strain evidence="6">CGMCC 1.15790</strain>
    </source>
</reference>
<dbReference type="InterPro" id="IPR026282">
    <property type="entry name" value="MJ1563"/>
</dbReference>
<keyword evidence="1 4" id="KW-0805">Transcription regulation</keyword>
<dbReference type="Gene3D" id="1.10.10.10">
    <property type="entry name" value="Winged helix-like DNA-binding domain superfamily/Winged helix DNA-binding domain"/>
    <property type="match status" value="1"/>
</dbReference>
<dbReference type="Proteomes" id="UP001596143">
    <property type="component" value="Unassembled WGS sequence"/>
</dbReference>